<evidence type="ECO:0000313" key="1">
    <source>
        <dbReference type="EMBL" id="QQP52225.1"/>
    </source>
</evidence>
<dbReference type="GO" id="GO:0071897">
    <property type="term" value="P:DNA biosynthetic process"/>
    <property type="evidence" value="ECO:0007669"/>
    <property type="project" value="UniProtKB-ARBA"/>
</dbReference>
<gene>
    <name evidence="1" type="ORF">FKW44_004310</name>
</gene>
<dbReference type="EMBL" id="CP045892">
    <property type="protein sequence ID" value="QQP52225.1"/>
    <property type="molecule type" value="Genomic_DNA"/>
</dbReference>
<name>A0A7T8KBA5_CALRO</name>
<dbReference type="SUPFAM" id="SSF56672">
    <property type="entry name" value="DNA/RNA polymerases"/>
    <property type="match status" value="1"/>
</dbReference>
<evidence type="ECO:0000313" key="2">
    <source>
        <dbReference type="Proteomes" id="UP000595437"/>
    </source>
</evidence>
<dbReference type="Gene3D" id="3.10.10.10">
    <property type="entry name" value="HIV Type 1 Reverse Transcriptase, subunit A, domain 1"/>
    <property type="match status" value="1"/>
</dbReference>
<dbReference type="OrthoDB" id="6375508at2759"/>
<organism evidence="1 2">
    <name type="scientific">Caligus rogercresseyi</name>
    <name type="common">Sea louse</name>
    <dbReference type="NCBI Taxonomy" id="217165"/>
    <lineage>
        <taxon>Eukaryota</taxon>
        <taxon>Metazoa</taxon>
        <taxon>Ecdysozoa</taxon>
        <taxon>Arthropoda</taxon>
        <taxon>Crustacea</taxon>
        <taxon>Multicrustacea</taxon>
        <taxon>Hexanauplia</taxon>
        <taxon>Copepoda</taxon>
        <taxon>Siphonostomatoida</taxon>
        <taxon>Caligidae</taxon>
        <taxon>Caligus</taxon>
    </lineage>
</organism>
<dbReference type="InterPro" id="IPR043502">
    <property type="entry name" value="DNA/RNA_pol_sf"/>
</dbReference>
<protein>
    <submittedName>
        <fullName evidence="1">LOC101237757</fullName>
    </submittedName>
</protein>
<feature type="non-terminal residue" evidence="1">
    <location>
        <position position="1"/>
    </location>
</feature>
<dbReference type="Proteomes" id="UP000595437">
    <property type="component" value="Chromosome 3"/>
</dbReference>
<keyword evidence="2" id="KW-1185">Reference proteome</keyword>
<dbReference type="Gene3D" id="3.30.70.270">
    <property type="match status" value="1"/>
</dbReference>
<proteinExistence type="predicted"/>
<dbReference type="InterPro" id="IPR043128">
    <property type="entry name" value="Rev_trsase/Diguanyl_cyclase"/>
</dbReference>
<sequence>MIEGVDVIVGMDVLKHHIITLDRGQVKLNSPPSVCSVKEAPLLKMKGRNFEGVFDGNEWVVKWSWKREPILQNKISEYRMREDVKRKEVNEFVECSGAEADVCDEKIRKWRRWSANCTMLDLKDAYMQVRVDEACERHLAVKVNKRPYQLTRMGFGLNCGPEIMKAIVKVVLGQDKKIESATDSYFDDFI</sequence>
<dbReference type="AlphaFoldDB" id="A0A7T8KBA5"/>
<accession>A0A7T8KBA5</accession>
<reference evidence="2" key="1">
    <citation type="submission" date="2021-01" db="EMBL/GenBank/DDBJ databases">
        <title>Caligus Genome Assembly.</title>
        <authorList>
            <person name="Gallardo-Escarate C."/>
        </authorList>
    </citation>
    <scope>NUCLEOTIDE SEQUENCE [LARGE SCALE GENOMIC DNA]</scope>
</reference>